<keyword evidence="4" id="KW-0689">Ribosomal protein</keyword>
<dbReference type="OrthoDB" id="274828at2759"/>
<gene>
    <name evidence="8" type="ORF">OIDMADRAFT_158841</name>
</gene>
<evidence type="ECO:0000256" key="7">
    <source>
        <dbReference type="ARBA" id="ARBA00035140"/>
    </source>
</evidence>
<comment type="subcellular location">
    <subcellularLocation>
        <location evidence="1">Mitochondrion</location>
    </subcellularLocation>
</comment>
<evidence type="ECO:0000256" key="2">
    <source>
        <dbReference type="ARBA" id="ARBA00009863"/>
    </source>
</evidence>
<dbReference type="InParanoid" id="A0A0C3HNI9"/>
<evidence type="ECO:0000313" key="9">
    <source>
        <dbReference type="Proteomes" id="UP000054321"/>
    </source>
</evidence>
<name>A0A0C3HNI9_OIDMZ</name>
<dbReference type="PANTHER" id="PTHR12810">
    <property type="entry name" value="MITOCHONDRIAL 28S RIBOSOMAL PROTEIN S29"/>
    <property type="match status" value="1"/>
</dbReference>
<evidence type="ECO:0000256" key="4">
    <source>
        <dbReference type="ARBA" id="ARBA00022980"/>
    </source>
</evidence>
<keyword evidence="9" id="KW-1185">Reference proteome</keyword>
<proteinExistence type="inferred from homology"/>
<evidence type="ECO:0000256" key="5">
    <source>
        <dbReference type="ARBA" id="ARBA00023128"/>
    </source>
</evidence>
<evidence type="ECO:0000256" key="6">
    <source>
        <dbReference type="ARBA" id="ARBA00023274"/>
    </source>
</evidence>
<dbReference type="Proteomes" id="UP000054321">
    <property type="component" value="Unassembled WGS sequence"/>
</dbReference>
<dbReference type="Pfam" id="PF10236">
    <property type="entry name" value="DAP3"/>
    <property type="match status" value="1"/>
</dbReference>
<keyword evidence="6" id="KW-0687">Ribonucleoprotein</keyword>
<keyword evidence="3" id="KW-0809">Transit peptide</keyword>
<dbReference type="PANTHER" id="PTHR12810:SF0">
    <property type="entry name" value="SMALL RIBOSOMAL SUBUNIT PROTEIN MS29"/>
    <property type="match status" value="1"/>
</dbReference>
<evidence type="ECO:0000256" key="3">
    <source>
        <dbReference type="ARBA" id="ARBA00022946"/>
    </source>
</evidence>
<dbReference type="GO" id="GO:0005763">
    <property type="term" value="C:mitochondrial small ribosomal subunit"/>
    <property type="evidence" value="ECO:0007669"/>
    <property type="project" value="TreeGrafter"/>
</dbReference>
<dbReference type="GO" id="GO:0003735">
    <property type="term" value="F:structural constituent of ribosome"/>
    <property type="evidence" value="ECO:0007669"/>
    <property type="project" value="TreeGrafter"/>
</dbReference>
<dbReference type="AlphaFoldDB" id="A0A0C3HNI9"/>
<sequence length="390" mass="43407">MPGERKAIRKRIVLSNTNALSVQMEDLEKETLTDRRLIGSVVGLPENVVDSLRAAEAFRPTQVWGLFRRPGVLIREESVVLGEKLAEAEETKGSFRMVIDGDRISGKSMMLLHAMTTAFLRGWIVVNIPDAQELVIAGTEYAPIEGTSPIMYSQNEYTANWLGQIAKANNTVLHGLQLSQKHDLPIPIENDMSLVRLCELGARDKEVSWPIFKAFWSEITAAGRPPILVSLDSLGQVLQTSMYRDAAYKLIHSHDFAIVAHFADCLSGKNRLANGGAVIAATNRSHDPISKSLELAVKQSLEMKQGGKLLTKRDPYEKKYDERADRVLQGLEILQLKGLSKVEARGLMEYWAKSGVFRSRVDEKIVTEKWAVAGNGIVGEIERNALMMRI</sequence>
<reference evidence="8 9" key="1">
    <citation type="submission" date="2014-04" db="EMBL/GenBank/DDBJ databases">
        <authorList>
            <consortium name="DOE Joint Genome Institute"/>
            <person name="Kuo A."/>
            <person name="Martino E."/>
            <person name="Perotto S."/>
            <person name="Kohler A."/>
            <person name="Nagy L.G."/>
            <person name="Floudas D."/>
            <person name="Copeland A."/>
            <person name="Barry K.W."/>
            <person name="Cichocki N."/>
            <person name="Veneault-Fourrey C."/>
            <person name="LaButti K."/>
            <person name="Lindquist E.A."/>
            <person name="Lipzen A."/>
            <person name="Lundell T."/>
            <person name="Morin E."/>
            <person name="Murat C."/>
            <person name="Sun H."/>
            <person name="Tunlid A."/>
            <person name="Henrissat B."/>
            <person name="Grigoriev I.V."/>
            <person name="Hibbett D.S."/>
            <person name="Martin F."/>
            <person name="Nordberg H.P."/>
            <person name="Cantor M.N."/>
            <person name="Hua S.X."/>
        </authorList>
    </citation>
    <scope>NUCLEOTIDE SEQUENCE [LARGE SCALE GENOMIC DNA]</scope>
    <source>
        <strain evidence="8 9">Zn</strain>
    </source>
</reference>
<comment type="similarity">
    <text evidence="2">Belongs to the mitochondrion-specific ribosomal protein mS29 family.</text>
</comment>
<dbReference type="STRING" id="913774.A0A0C3HNI9"/>
<dbReference type="FunCoup" id="A0A0C3HNI9">
    <property type="interactions" value="88"/>
</dbReference>
<keyword evidence="5" id="KW-0496">Mitochondrion</keyword>
<protein>
    <recommendedName>
        <fullName evidence="7">Small ribosomal subunit protein mS29</fullName>
    </recommendedName>
</protein>
<evidence type="ECO:0000256" key="1">
    <source>
        <dbReference type="ARBA" id="ARBA00004173"/>
    </source>
</evidence>
<evidence type="ECO:0000313" key="8">
    <source>
        <dbReference type="EMBL" id="KIN03897.1"/>
    </source>
</evidence>
<organism evidence="8 9">
    <name type="scientific">Oidiodendron maius (strain Zn)</name>
    <dbReference type="NCBI Taxonomy" id="913774"/>
    <lineage>
        <taxon>Eukaryota</taxon>
        <taxon>Fungi</taxon>
        <taxon>Dikarya</taxon>
        <taxon>Ascomycota</taxon>
        <taxon>Pezizomycotina</taxon>
        <taxon>Leotiomycetes</taxon>
        <taxon>Leotiomycetes incertae sedis</taxon>
        <taxon>Myxotrichaceae</taxon>
        <taxon>Oidiodendron</taxon>
    </lineage>
</organism>
<reference evidence="9" key="2">
    <citation type="submission" date="2015-01" db="EMBL/GenBank/DDBJ databases">
        <title>Evolutionary Origins and Diversification of the Mycorrhizal Mutualists.</title>
        <authorList>
            <consortium name="DOE Joint Genome Institute"/>
            <consortium name="Mycorrhizal Genomics Consortium"/>
            <person name="Kohler A."/>
            <person name="Kuo A."/>
            <person name="Nagy L.G."/>
            <person name="Floudas D."/>
            <person name="Copeland A."/>
            <person name="Barry K.W."/>
            <person name="Cichocki N."/>
            <person name="Veneault-Fourrey C."/>
            <person name="LaButti K."/>
            <person name="Lindquist E.A."/>
            <person name="Lipzen A."/>
            <person name="Lundell T."/>
            <person name="Morin E."/>
            <person name="Murat C."/>
            <person name="Riley R."/>
            <person name="Ohm R."/>
            <person name="Sun H."/>
            <person name="Tunlid A."/>
            <person name="Henrissat B."/>
            <person name="Grigoriev I.V."/>
            <person name="Hibbett D.S."/>
            <person name="Martin F."/>
        </authorList>
    </citation>
    <scope>NUCLEOTIDE SEQUENCE [LARGE SCALE GENOMIC DNA]</scope>
    <source>
        <strain evidence="9">Zn</strain>
    </source>
</reference>
<accession>A0A0C3HNI9</accession>
<dbReference type="HOGENOM" id="CLU_046315_0_0_1"/>
<dbReference type="EMBL" id="KN832873">
    <property type="protein sequence ID" value="KIN03897.1"/>
    <property type="molecule type" value="Genomic_DNA"/>
</dbReference>
<dbReference type="InterPro" id="IPR019368">
    <property type="entry name" value="Ribosomal_mS29"/>
</dbReference>